<dbReference type="RefSeq" id="XP_040654317.1">
    <property type="nucleotide sequence ID" value="XM_040804213.1"/>
</dbReference>
<name>A0A151GD22_DRECN</name>
<sequence length="1316" mass="147916">MDGYPVGSLDHNAPLLIASGLNETPPDAPFDFDGDDESDNQCLLVKSDLPLLRRREADVLQAYFGEINARRTACTSFSRDEPYRFRIRALGRSFLLPSRRAKLPELVEQPESTPILHSPFSPLSPVSKLYPDGLINSQWIRKHQELVPCIYACFYNLSKDDQLGTEIGEFKRKLTASGYKTRLVIIFMGTEDDDSARSDSVQDQLESVRRSAGLDPKSIFYIPVQESPAELRRVMDSILSAWFGTAIDYYRDLGRHARKKRSRGITPRPTVPPTSGTSRTLSLPDWNFRYDFKAAVFASFRQEADAAIRSFEQAYEILLGSDLLDLMPSWSTRWNEARQLSDIITIRCLRIQLWVGNTTLAVRRWQSHRERIGDFVDRRGQGTNTYGWQAWEARWATVMAELVEGVPALIPPTLFLPAEKAVLGERLKPWELLHHAGYWHRMAARHMASRRTLAHAMPDEDRVAPDAQSLQPYGLDTYMCPAPHQEYPLTGEGVNYSRLVVDCLMAARSQFQAYGQPRLTAEISIECARELASMESWEEAMTLLQPMWADGSFRSEEWLRASEDLCWIMRSAAVATGRADVVVSIDWELLHRRFPKRPQWHYDLGKSLDGVKADNKPVVHLTDDSVPSFVSASFVFRHKESKAGEMCTAQVALTSEAHPGSPPVTLSSMTVQFEGSIKPITIEHEAFKGNETTDSGTLISALNLDERFPEDSDGELPSEIRGRTDLSLRPGQIRVLEMAIPLREAGVAEAASVTLSYRSEAFDLDYIHKFRETDRPVGWFVDGSRQARRPRVDAHMLQIQPRPPKMHIGLVDAREQYYKDEAVHLQVEFRNDEDEAANVKLDVHMFGRLLPSFQVVANGDEHAAEGGEAESRTRTIPLGRLAKGASLEVPIRIDKSDTPVVYELHIRATYHLESDAATPIIQVLPLPVNVVAPFEANYDLVPRLHQDPWPSLFDPEGLQEVDEGLATHARGFAQKWCLLCHYASFATEELRVTETDLRILSSGEARCSIVDRPEMAEGGLVAAPKTMHEARFDLVAQKLRLDDRHPVTLDLDFVIKWQRRTAAGDGAVNTTTMPAGQYLVLGTEPRVLASVLHAPPEAWPSLMHVDLTIENPSHHFLTFGLTMDPSDTFAFSGTKQTTMHLLPMSRRTTRYRLLPLVTGTYLRPGLVVRDKYFQKILRIIPTEGMKIDKDGLLIWVPGDSPEGSDADLATAMLPLADMTLDKLAMDMEMQRDHLAQVIRATSSSRCAGSGLGRSRWRCLLLEMAASMNWMDLSSSHLLRISNSRLVARISRPTADCTTAAQRHFEDGADGSSYDRA</sequence>
<feature type="domain" description="Gryzun putative trafficking through Golgi" evidence="1">
    <location>
        <begin position="619"/>
        <end position="1197"/>
    </location>
</feature>
<accession>A0A151GD22</accession>
<dbReference type="Pfam" id="PF07919">
    <property type="entry name" value="Gryzun"/>
    <property type="match status" value="1"/>
</dbReference>
<dbReference type="Pfam" id="PF11817">
    <property type="entry name" value="Foie-gras_1"/>
    <property type="match status" value="1"/>
</dbReference>
<reference evidence="3 4" key="1">
    <citation type="journal article" date="2016" name="Sci. Rep.">
        <title>Insights into Adaptations to a Near-Obligate Nematode Endoparasitic Lifestyle from the Finished Genome of Drechmeria coniospora.</title>
        <authorList>
            <person name="Zhang L."/>
            <person name="Zhou Z."/>
            <person name="Guo Q."/>
            <person name="Fokkens L."/>
            <person name="Miskei M."/>
            <person name="Pocsi I."/>
            <person name="Zhang W."/>
            <person name="Chen M."/>
            <person name="Wang L."/>
            <person name="Sun Y."/>
            <person name="Donzelli B.G."/>
            <person name="Gibson D.M."/>
            <person name="Nelson D.R."/>
            <person name="Luo J.G."/>
            <person name="Rep M."/>
            <person name="Liu H."/>
            <person name="Yang S."/>
            <person name="Wang J."/>
            <person name="Krasnoff S.B."/>
            <person name="Xu Y."/>
            <person name="Molnar I."/>
            <person name="Lin M."/>
        </authorList>
    </citation>
    <scope>NUCLEOTIDE SEQUENCE [LARGE SCALE GENOMIC DNA]</scope>
    <source>
        <strain evidence="3 4">ARSEF 6962</strain>
    </source>
</reference>
<evidence type="ECO:0000259" key="2">
    <source>
        <dbReference type="Pfam" id="PF11817"/>
    </source>
</evidence>
<proteinExistence type="predicted"/>
<organism evidence="3 4">
    <name type="scientific">Drechmeria coniospora</name>
    <name type="common">Nematophagous fungus</name>
    <name type="synonym">Meria coniospora</name>
    <dbReference type="NCBI Taxonomy" id="98403"/>
    <lineage>
        <taxon>Eukaryota</taxon>
        <taxon>Fungi</taxon>
        <taxon>Dikarya</taxon>
        <taxon>Ascomycota</taxon>
        <taxon>Pezizomycotina</taxon>
        <taxon>Sordariomycetes</taxon>
        <taxon>Hypocreomycetidae</taxon>
        <taxon>Hypocreales</taxon>
        <taxon>Ophiocordycipitaceae</taxon>
        <taxon>Drechmeria</taxon>
    </lineage>
</organism>
<dbReference type="EMBL" id="LAYC01000003">
    <property type="protein sequence ID" value="KYK54965.1"/>
    <property type="molecule type" value="Genomic_DNA"/>
</dbReference>
<evidence type="ECO:0000313" key="4">
    <source>
        <dbReference type="Proteomes" id="UP000076580"/>
    </source>
</evidence>
<dbReference type="InterPro" id="IPR021773">
    <property type="entry name" value="TPC11"/>
</dbReference>
<evidence type="ECO:0000313" key="3">
    <source>
        <dbReference type="EMBL" id="KYK54965.1"/>
    </source>
</evidence>
<dbReference type="Proteomes" id="UP000076580">
    <property type="component" value="Chromosome 03"/>
</dbReference>
<evidence type="ECO:0008006" key="5">
    <source>
        <dbReference type="Google" id="ProtNLM"/>
    </source>
</evidence>
<dbReference type="PANTHER" id="PTHR14374">
    <property type="entry name" value="FOIE GRAS"/>
    <property type="match status" value="1"/>
</dbReference>
<dbReference type="STRING" id="98403.A0A151GD22"/>
<dbReference type="PANTHER" id="PTHR14374:SF0">
    <property type="entry name" value="TRAFFICKING PROTEIN PARTICLE COMPLEX SUBUNIT 11"/>
    <property type="match status" value="1"/>
</dbReference>
<feature type="domain" description="Trafficking protein particle complex subunit 11" evidence="2">
    <location>
        <begin position="333"/>
        <end position="592"/>
    </location>
</feature>
<comment type="caution">
    <text evidence="3">The sequence shown here is derived from an EMBL/GenBank/DDBJ whole genome shotgun (WGS) entry which is preliminary data.</text>
</comment>
<dbReference type="InParanoid" id="A0A151GD22"/>
<evidence type="ECO:0000259" key="1">
    <source>
        <dbReference type="Pfam" id="PF07919"/>
    </source>
</evidence>
<gene>
    <name evidence="3" type="ORF">DCS_06926</name>
</gene>
<keyword evidence="4" id="KW-1185">Reference proteome</keyword>
<dbReference type="InterPro" id="IPR012880">
    <property type="entry name" value="Gryzun"/>
</dbReference>
<dbReference type="GeneID" id="63719569"/>
<protein>
    <recommendedName>
        <fullName evidence="5">Glutathione transferase omega-1</fullName>
    </recommendedName>
</protein>